<name>A0A242M5J4_CABSO</name>
<reference evidence="1 2" key="1">
    <citation type="submission" date="2017-03" db="EMBL/GenBank/DDBJ databases">
        <title>Genome analysis of strain PAMC 26577.</title>
        <authorList>
            <person name="Oh H.-M."/>
            <person name="Yang J.-A."/>
        </authorList>
    </citation>
    <scope>NUCLEOTIDE SEQUENCE [LARGE SCALE GENOMIC DNA]</scope>
    <source>
        <strain evidence="1 2">PAMC 26577</strain>
    </source>
</reference>
<comment type="caution">
    <text evidence="1">The sequence shown here is derived from an EMBL/GenBank/DDBJ whole genome shotgun (WGS) entry which is preliminary data.</text>
</comment>
<sequence length="63" mass="6887">MAHVDDLRALKGRRACRSRSLFKISIVIVSSPTRRTASLSRASTGSLVRAFRPASMPARACSR</sequence>
<organism evidence="1 2">
    <name type="scientific">Caballeronia sordidicola</name>
    <name type="common">Burkholderia sordidicola</name>
    <dbReference type="NCBI Taxonomy" id="196367"/>
    <lineage>
        <taxon>Bacteria</taxon>
        <taxon>Pseudomonadati</taxon>
        <taxon>Pseudomonadota</taxon>
        <taxon>Betaproteobacteria</taxon>
        <taxon>Burkholderiales</taxon>
        <taxon>Burkholderiaceae</taxon>
        <taxon>Caballeronia</taxon>
    </lineage>
</organism>
<evidence type="ECO:0000313" key="1">
    <source>
        <dbReference type="EMBL" id="OTP66427.1"/>
    </source>
</evidence>
<proteinExistence type="predicted"/>
<protein>
    <submittedName>
        <fullName evidence="1">Uncharacterized protein</fullName>
    </submittedName>
</protein>
<dbReference type="EMBL" id="NBTZ01000160">
    <property type="protein sequence ID" value="OTP66427.1"/>
    <property type="molecule type" value="Genomic_DNA"/>
</dbReference>
<evidence type="ECO:0000313" key="2">
    <source>
        <dbReference type="Proteomes" id="UP000195221"/>
    </source>
</evidence>
<accession>A0A242M5J4</accession>
<dbReference type="Proteomes" id="UP000195221">
    <property type="component" value="Unassembled WGS sequence"/>
</dbReference>
<dbReference type="AlphaFoldDB" id="A0A242M5J4"/>
<gene>
    <name evidence="1" type="ORF">PAMC26577_37695</name>
</gene>